<accession>A0AAV5JTR5</accession>
<proteinExistence type="predicted"/>
<evidence type="ECO:0000313" key="1">
    <source>
        <dbReference type="EMBL" id="GKV17974.1"/>
    </source>
</evidence>
<dbReference type="AlphaFoldDB" id="A0AAV5JTR5"/>
<sequence>MFDLVDQFFSLTMNFSFSKFFPAVSGPSTSRERREGWKLSEDIRSKQERKGTYAVSDVTYLKKSIAVLWNKELKGNNRGLNMRLICTSTNH</sequence>
<dbReference type="Proteomes" id="UP001054252">
    <property type="component" value="Unassembled WGS sequence"/>
</dbReference>
<name>A0AAV5JTR5_9ROSI</name>
<gene>
    <name evidence="1" type="ORF">SLEP1_g28416</name>
</gene>
<protein>
    <submittedName>
        <fullName evidence="1">Uncharacterized protein</fullName>
    </submittedName>
</protein>
<dbReference type="EMBL" id="BPVZ01000049">
    <property type="protein sequence ID" value="GKV17974.1"/>
    <property type="molecule type" value="Genomic_DNA"/>
</dbReference>
<organism evidence="1 2">
    <name type="scientific">Rubroshorea leprosula</name>
    <dbReference type="NCBI Taxonomy" id="152421"/>
    <lineage>
        <taxon>Eukaryota</taxon>
        <taxon>Viridiplantae</taxon>
        <taxon>Streptophyta</taxon>
        <taxon>Embryophyta</taxon>
        <taxon>Tracheophyta</taxon>
        <taxon>Spermatophyta</taxon>
        <taxon>Magnoliopsida</taxon>
        <taxon>eudicotyledons</taxon>
        <taxon>Gunneridae</taxon>
        <taxon>Pentapetalae</taxon>
        <taxon>rosids</taxon>
        <taxon>malvids</taxon>
        <taxon>Malvales</taxon>
        <taxon>Dipterocarpaceae</taxon>
        <taxon>Rubroshorea</taxon>
    </lineage>
</organism>
<keyword evidence="2" id="KW-1185">Reference proteome</keyword>
<comment type="caution">
    <text evidence="1">The sequence shown here is derived from an EMBL/GenBank/DDBJ whole genome shotgun (WGS) entry which is preliminary data.</text>
</comment>
<evidence type="ECO:0000313" key="2">
    <source>
        <dbReference type="Proteomes" id="UP001054252"/>
    </source>
</evidence>
<reference evidence="1 2" key="1">
    <citation type="journal article" date="2021" name="Commun. Biol.">
        <title>The genome of Shorea leprosula (Dipterocarpaceae) highlights the ecological relevance of drought in aseasonal tropical rainforests.</title>
        <authorList>
            <person name="Ng K.K.S."/>
            <person name="Kobayashi M.J."/>
            <person name="Fawcett J.A."/>
            <person name="Hatakeyama M."/>
            <person name="Paape T."/>
            <person name="Ng C.H."/>
            <person name="Ang C.C."/>
            <person name="Tnah L.H."/>
            <person name="Lee C.T."/>
            <person name="Nishiyama T."/>
            <person name="Sese J."/>
            <person name="O'Brien M.J."/>
            <person name="Copetti D."/>
            <person name="Mohd Noor M.I."/>
            <person name="Ong R.C."/>
            <person name="Putra M."/>
            <person name="Sireger I.Z."/>
            <person name="Indrioko S."/>
            <person name="Kosugi Y."/>
            <person name="Izuno A."/>
            <person name="Isagi Y."/>
            <person name="Lee S.L."/>
            <person name="Shimizu K.K."/>
        </authorList>
    </citation>
    <scope>NUCLEOTIDE SEQUENCE [LARGE SCALE GENOMIC DNA]</scope>
    <source>
        <strain evidence="1">214</strain>
    </source>
</reference>